<accession>A0A1M4YTH5</accession>
<dbReference type="SUPFAM" id="SSF51735">
    <property type="entry name" value="NAD(P)-binding Rossmann-fold domains"/>
    <property type="match status" value="1"/>
</dbReference>
<dbReference type="PANTHER" id="PTHR43157">
    <property type="entry name" value="PHOSPHATIDYLINOSITOL-GLYCAN BIOSYNTHESIS CLASS F PROTEIN-RELATED"/>
    <property type="match status" value="1"/>
</dbReference>
<dbReference type="InterPro" id="IPR002347">
    <property type="entry name" value="SDR_fam"/>
</dbReference>
<dbReference type="Pfam" id="PF00106">
    <property type="entry name" value="adh_short"/>
    <property type="match status" value="1"/>
</dbReference>
<dbReference type="AlphaFoldDB" id="A0A1M4YTH5"/>
<dbReference type="OrthoDB" id="597510at2"/>
<reference evidence="2 3" key="1">
    <citation type="submission" date="2016-11" db="EMBL/GenBank/DDBJ databases">
        <authorList>
            <person name="Jaros S."/>
            <person name="Januszkiewicz K."/>
            <person name="Wedrychowicz H."/>
        </authorList>
    </citation>
    <scope>NUCLEOTIDE SEQUENCE [LARGE SCALE GENOMIC DNA]</scope>
    <source>
        <strain evidence="2 3">DSM 21986</strain>
    </source>
</reference>
<evidence type="ECO:0000313" key="2">
    <source>
        <dbReference type="EMBL" id="SHF08636.1"/>
    </source>
</evidence>
<evidence type="ECO:0000313" key="3">
    <source>
        <dbReference type="Proteomes" id="UP000184041"/>
    </source>
</evidence>
<name>A0A1M4YTH5_9BACT</name>
<dbReference type="PANTHER" id="PTHR43157:SF31">
    <property type="entry name" value="PHOSPHATIDYLINOSITOL-GLYCAN BIOSYNTHESIS CLASS F PROTEIN"/>
    <property type="match status" value="1"/>
</dbReference>
<organism evidence="2 3">
    <name type="scientific">Fodinibius roseus</name>
    <dbReference type="NCBI Taxonomy" id="1194090"/>
    <lineage>
        <taxon>Bacteria</taxon>
        <taxon>Pseudomonadati</taxon>
        <taxon>Balneolota</taxon>
        <taxon>Balneolia</taxon>
        <taxon>Balneolales</taxon>
        <taxon>Balneolaceae</taxon>
        <taxon>Fodinibius</taxon>
    </lineage>
</organism>
<dbReference type="RefSeq" id="WP_073060983.1">
    <property type="nucleotide sequence ID" value="NZ_FQUS01000005.1"/>
</dbReference>
<protein>
    <submittedName>
        <fullName evidence="2">Short chain dehydrogenase</fullName>
    </submittedName>
</protein>
<keyword evidence="1" id="KW-0560">Oxidoreductase</keyword>
<keyword evidence="3" id="KW-1185">Reference proteome</keyword>
<dbReference type="Proteomes" id="UP000184041">
    <property type="component" value="Unassembled WGS sequence"/>
</dbReference>
<dbReference type="EMBL" id="FQUS01000005">
    <property type="protein sequence ID" value="SHF08636.1"/>
    <property type="molecule type" value="Genomic_DNA"/>
</dbReference>
<sequence length="123" mass="13579">MLENGYSGNRAYCQSKLAQIMFTIELGDRLGDSQVTVNALHPATYMDTNMVREAGISPANSVEKGAEAVAYVATSPELAGVTGEFFNVKRHSQANSQAYDKKARQRLWDISEELRGQIKHLNT</sequence>
<dbReference type="GO" id="GO:0016491">
    <property type="term" value="F:oxidoreductase activity"/>
    <property type="evidence" value="ECO:0007669"/>
    <property type="project" value="UniProtKB-KW"/>
</dbReference>
<dbReference type="InterPro" id="IPR036291">
    <property type="entry name" value="NAD(P)-bd_dom_sf"/>
</dbReference>
<proteinExistence type="predicted"/>
<evidence type="ECO:0000256" key="1">
    <source>
        <dbReference type="ARBA" id="ARBA00023002"/>
    </source>
</evidence>
<gene>
    <name evidence="2" type="ORF">SAMN05443144_105142</name>
</gene>
<dbReference type="Gene3D" id="3.40.50.720">
    <property type="entry name" value="NAD(P)-binding Rossmann-like Domain"/>
    <property type="match status" value="1"/>
</dbReference>
<dbReference type="STRING" id="1194090.SAMN05443144_105142"/>